<organism evidence="1 2">
    <name type="scientific">Trypanosoma rangeli</name>
    <dbReference type="NCBI Taxonomy" id="5698"/>
    <lineage>
        <taxon>Eukaryota</taxon>
        <taxon>Discoba</taxon>
        <taxon>Euglenozoa</taxon>
        <taxon>Kinetoplastea</taxon>
        <taxon>Metakinetoplastina</taxon>
        <taxon>Trypanosomatida</taxon>
        <taxon>Trypanosomatidae</taxon>
        <taxon>Trypanosoma</taxon>
        <taxon>Herpetosoma</taxon>
    </lineage>
</organism>
<keyword evidence="2" id="KW-1185">Reference proteome</keyword>
<proteinExistence type="predicted"/>
<dbReference type="GO" id="GO:0016301">
    <property type="term" value="F:kinase activity"/>
    <property type="evidence" value="ECO:0007669"/>
    <property type="project" value="UniProtKB-KW"/>
</dbReference>
<name>A0A422NRK6_TRYRA</name>
<keyword evidence="1" id="KW-0418">Kinase</keyword>
<sequence length="108" mass="11734">MHAFQRDALLHIVSRECEGACQAASGGFERNNNFKKKTTNNENAALAAAVQRTPEMLDSTKEVVGGVRLLRDLFLRQGILNGVEQLSLRGMLEGIYPASSHRCCAGSS</sequence>
<comment type="caution">
    <text evidence="1">The sequence shown here is derived from an EMBL/GenBank/DDBJ whole genome shotgun (WGS) entry which is preliminary data.</text>
</comment>
<accession>A0A422NRK6</accession>
<keyword evidence="1" id="KW-0808">Transferase</keyword>
<evidence type="ECO:0000313" key="1">
    <source>
        <dbReference type="EMBL" id="RNF08076.1"/>
    </source>
</evidence>
<reference evidence="1 2" key="1">
    <citation type="journal article" date="2018" name="BMC Genomics">
        <title>Genomic comparison of Trypanosoma conorhini and Trypanosoma rangeli to Trypanosoma cruzi strains of high and low virulence.</title>
        <authorList>
            <person name="Bradwell K.R."/>
            <person name="Koparde V.N."/>
            <person name="Matveyev A.V."/>
            <person name="Serrano M.G."/>
            <person name="Alves J.M."/>
            <person name="Parikh H."/>
            <person name="Huang B."/>
            <person name="Lee V."/>
            <person name="Espinosa-Alvarez O."/>
            <person name="Ortiz P.A."/>
            <person name="Costa-Martins A.G."/>
            <person name="Teixeira M.M."/>
            <person name="Buck G.A."/>
        </authorList>
    </citation>
    <scope>NUCLEOTIDE SEQUENCE [LARGE SCALE GENOMIC DNA]</scope>
    <source>
        <strain evidence="1 2">AM80</strain>
    </source>
</reference>
<evidence type="ECO:0000313" key="2">
    <source>
        <dbReference type="Proteomes" id="UP000283634"/>
    </source>
</evidence>
<dbReference type="EMBL" id="MKGL01000073">
    <property type="protein sequence ID" value="RNF08076.1"/>
    <property type="molecule type" value="Genomic_DNA"/>
</dbReference>
<dbReference type="AlphaFoldDB" id="A0A422NRK6"/>
<dbReference type="GeneID" id="40326921"/>
<dbReference type="Proteomes" id="UP000283634">
    <property type="component" value="Unassembled WGS sequence"/>
</dbReference>
<protein>
    <submittedName>
        <fullName evidence="1">Phosphatidylinositol-4-phosphate 5-kinase</fullName>
    </submittedName>
</protein>
<dbReference type="RefSeq" id="XP_029240189.1">
    <property type="nucleotide sequence ID" value="XM_029379973.1"/>
</dbReference>
<gene>
    <name evidence="1" type="ORF">TraAM80_02988</name>
</gene>